<evidence type="ECO:0000256" key="3">
    <source>
        <dbReference type="ARBA" id="ARBA00004922"/>
    </source>
</evidence>
<evidence type="ECO:0000256" key="7">
    <source>
        <dbReference type="ARBA" id="ARBA00022824"/>
    </source>
</evidence>
<evidence type="ECO:0000256" key="10">
    <source>
        <dbReference type="RuleBase" id="RU361143"/>
    </source>
</evidence>
<keyword evidence="6" id="KW-0732">Signal</keyword>
<evidence type="ECO:0000256" key="6">
    <source>
        <dbReference type="ARBA" id="ARBA00022729"/>
    </source>
</evidence>
<dbReference type="Pfam" id="PF04597">
    <property type="entry name" value="Ribophorin_I"/>
    <property type="match status" value="1"/>
</dbReference>
<keyword evidence="12" id="KW-1185">Reference proteome</keyword>
<comment type="subunit">
    <text evidence="10">Component of the oligosaccharyltransferase (OST) complex.</text>
</comment>
<comment type="caution">
    <text evidence="11">The sequence shown here is derived from an EMBL/GenBank/DDBJ whole genome shotgun (WGS) entry which is preliminary data.</text>
</comment>
<keyword evidence="9 10" id="KW-0472">Membrane</keyword>
<name>A0ABQ7JBV2_9APIC</name>
<reference evidence="11 12" key="1">
    <citation type="journal article" date="2020" name="bioRxiv">
        <title>Metabolic contributions of an alphaproteobacterial endosymbiont in the apicomplexan Cardiosporidium cionae.</title>
        <authorList>
            <person name="Hunter E.S."/>
            <person name="Paight C.J."/>
            <person name="Lane C.E."/>
        </authorList>
    </citation>
    <scope>NUCLEOTIDE SEQUENCE [LARGE SCALE GENOMIC DNA]</scope>
    <source>
        <strain evidence="11">ESH_2018</strain>
    </source>
</reference>
<sequence>MEGVRALKILSLFFVVITSLIEWNTWLFPTSNFLVHASFPSSLILAKESRAESSAFSGVTRTVDLPNLSLAPLERPASLWESSSYLIDGARSAQADLDADLLPDPPASSPLGRSFSKYLQFVSVKRKMQVMSNYVKVNVALQLMNVLTAQSVYPENEGLAIDGSIRSFHLLFPAHEAVQIGGLRVSSAPQSDALQVILETLTPMKSTAPLNTLPPTRYGVVLKMPLKPQDVVSLDISYTLGRPFLPWPEKIDVSDRQFVKLSLYSIWLSPYAAKEEMTTIELMHDILVSKTHFEALEKQGLHPSADKKWSTGTLKKIQANTVGKPLKFYFEHEHALPFLFAAEKRVDVSYWGNVHFHEYYYLHNEAAAVKGEFSRLDYWRKTNDIMHSNMPLLPSSFVTRLVALFPLFVRNFEYFDELGNISTSKIVIKTKGREKCTSFTMTPRFPVVGGWNTFWQLQYNLPAESALRQDTVSHSTVLTIPFSPGYSGLYIEDYHFSVVLPNGAHNIHIESPIPLDSNETSIAWSWFDIFQGRPMLHLYKHGMLLPASEILKAKIIISYDTNSSVFLQPFTLVLLFLIPLLVYLFLGRLKMRICTVKEGEQMDIQEVKNILMKALLEQLENLMHYHLKYSESILNSVNLNKDLIEEIVSKWQKESADVRKKIEDLIISQRDELIAPSKQLIPLVKALTETMEDMVLREHSLNRATSPNEKKKLLDSVNGLEARLVVLDKHITAFFSSFKSKTM</sequence>
<dbReference type="Proteomes" id="UP000823046">
    <property type="component" value="Unassembled WGS sequence"/>
</dbReference>
<comment type="similarity">
    <text evidence="4 10">Belongs to the OST1 family.</text>
</comment>
<dbReference type="InterPro" id="IPR007676">
    <property type="entry name" value="Ribophorin_I"/>
</dbReference>
<proteinExistence type="inferred from homology"/>
<organism evidence="11 12">
    <name type="scientific">Cardiosporidium cionae</name>
    <dbReference type="NCBI Taxonomy" id="476202"/>
    <lineage>
        <taxon>Eukaryota</taxon>
        <taxon>Sar</taxon>
        <taxon>Alveolata</taxon>
        <taxon>Apicomplexa</taxon>
        <taxon>Aconoidasida</taxon>
        <taxon>Nephromycida</taxon>
        <taxon>Cardiosporidium</taxon>
    </lineage>
</organism>
<keyword evidence="7 10" id="KW-0256">Endoplasmic reticulum</keyword>
<evidence type="ECO:0000256" key="1">
    <source>
        <dbReference type="ARBA" id="ARBA00002791"/>
    </source>
</evidence>
<protein>
    <recommendedName>
        <fullName evidence="10">Dolichyl-diphosphooligosaccharide--protein glycosyltransferase subunit 1</fullName>
    </recommendedName>
</protein>
<evidence type="ECO:0000256" key="4">
    <source>
        <dbReference type="ARBA" id="ARBA00008905"/>
    </source>
</evidence>
<keyword evidence="8 10" id="KW-1133">Transmembrane helix</keyword>
<feature type="transmembrane region" description="Helical" evidence="10">
    <location>
        <begin position="566"/>
        <end position="586"/>
    </location>
</feature>
<evidence type="ECO:0000256" key="5">
    <source>
        <dbReference type="ARBA" id="ARBA00022692"/>
    </source>
</evidence>
<accession>A0ABQ7JBV2</accession>
<comment type="subcellular location">
    <subcellularLocation>
        <location evidence="2 10">Endoplasmic reticulum membrane</location>
        <topology evidence="2 10">Single-pass type I membrane protein</topology>
    </subcellularLocation>
</comment>
<comment type="function">
    <text evidence="1 10">Subunit of the oligosaccharyl transferase (OST) complex that catalyzes the initial transfer of a defined glycan (Glc(3)Man(9)GlcNAc(2) in eukaryotes) from the lipid carrier dolichol-pyrophosphate to an asparagine residue within an Asn-X-Ser/Thr consensus motif in nascent polypeptide chains, the first step in protein N-glycosylation. N-glycosylation occurs cotranslationally and the complex associates with the Sec61 complex at the channel-forming translocon complex that mediates protein translocation across the endoplasmic reticulum (ER). All subunits are required for a maximal enzyme activity.</text>
</comment>
<dbReference type="EMBL" id="JADAQX010000175">
    <property type="protein sequence ID" value="KAF8821480.1"/>
    <property type="molecule type" value="Genomic_DNA"/>
</dbReference>
<evidence type="ECO:0000256" key="8">
    <source>
        <dbReference type="ARBA" id="ARBA00022989"/>
    </source>
</evidence>
<evidence type="ECO:0000313" key="12">
    <source>
        <dbReference type="Proteomes" id="UP000823046"/>
    </source>
</evidence>
<evidence type="ECO:0000256" key="9">
    <source>
        <dbReference type="ARBA" id="ARBA00023136"/>
    </source>
</evidence>
<dbReference type="PANTHER" id="PTHR21049:SF0">
    <property type="entry name" value="DOLICHYL-DIPHOSPHOOLIGOSACCHARIDE--PROTEIN GLYCOSYLTRANSFERASE SUBUNIT 1"/>
    <property type="match status" value="1"/>
</dbReference>
<comment type="pathway">
    <text evidence="3 10">Protein modification; protein glycosylation.</text>
</comment>
<dbReference type="PANTHER" id="PTHR21049">
    <property type="entry name" value="RIBOPHORIN I"/>
    <property type="match status" value="1"/>
</dbReference>
<gene>
    <name evidence="11" type="ORF">IE077_001980</name>
</gene>
<keyword evidence="5 10" id="KW-0812">Transmembrane</keyword>
<feature type="transmembrane region" description="Helical" evidence="10">
    <location>
        <begin position="7"/>
        <end position="28"/>
    </location>
</feature>
<evidence type="ECO:0000256" key="2">
    <source>
        <dbReference type="ARBA" id="ARBA00004115"/>
    </source>
</evidence>
<evidence type="ECO:0000313" key="11">
    <source>
        <dbReference type="EMBL" id="KAF8821480.1"/>
    </source>
</evidence>
<comment type="caution">
    <text evidence="10">Lacks conserved residue(s) required for the propagation of feature annotation.</text>
</comment>